<protein>
    <recommendedName>
        <fullName evidence="1">Arm DNA-binding domain-containing protein</fullName>
    </recommendedName>
</protein>
<evidence type="ECO:0000259" key="1">
    <source>
        <dbReference type="Pfam" id="PF17293"/>
    </source>
</evidence>
<evidence type="ECO:0000313" key="2">
    <source>
        <dbReference type="EMBL" id="MBT1705398.1"/>
    </source>
</evidence>
<comment type="caution">
    <text evidence="2">The sequence shown here is derived from an EMBL/GenBank/DDBJ whole genome shotgun (WGS) entry which is preliminary data.</text>
</comment>
<name>A0ABS5VWG7_9BACT</name>
<keyword evidence="3" id="KW-1185">Reference proteome</keyword>
<proteinExistence type="predicted"/>
<organism evidence="2 3">
    <name type="scientific">Chryseosolibacter indicus</name>
    <dbReference type="NCBI Taxonomy" id="2782351"/>
    <lineage>
        <taxon>Bacteria</taxon>
        <taxon>Pseudomonadati</taxon>
        <taxon>Bacteroidota</taxon>
        <taxon>Cytophagia</taxon>
        <taxon>Cytophagales</taxon>
        <taxon>Chryseotaleaceae</taxon>
        <taxon>Chryseosolibacter</taxon>
    </lineage>
</organism>
<dbReference type="RefSeq" id="WP_367397513.1">
    <property type="nucleotide sequence ID" value="NZ_JAHESD010000054.1"/>
</dbReference>
<reference evidence="2 3" key="1">
    <citation type="submission" date="2021-05" db="EMBL/GenBank/DDBJ databases">
        <title>A Polyphasic approach of four new species of the genus Ohtaekwangia: Ohtaekwangia histidinii sp. nov., Ohtaekwangia cretensis sp. nov., Ohtaekwangia indiensis sp. nov., Ohtaekwangia reichenbachii sp. nov. from diverse environment.</title>
        <authorList>
            <person name="Octaviana S."/>
        </authorList>
    </citation>
    <scope>NUCLEOTIDE SEQUENCE [LARGE SCALE GENOMIC DNA]</scope>
    <source>
        <strain evidence="2 3">PWU20</strain>
    </source>
</reference>
<dbReference type="InterPro" id="IPR035386">
    <property type="entry name" value="Arm-DNA-bind_5"/>
</dbReference>
<feature type="domain" description="Arm DNA-binding" evidence="1">
    <location>
        <begin position="4"/>
        <end position="39"/>
    </location>
</feature>
<dbReference type="Pfam" id="PF17293">
    <property type="entry name" value="Arm-DNA-bind_5"/>
    <property type="match status" value="1"/>
</dbReference>
<dbReference type="Proteomes" id="UP000772618">
    <property type="component" value="Unassembled WGS sequence"/>
</dbReference>
<dbReference type="EMBL" id="JAHESD010000054">
    <property type="protein sequence ID" value="MBT1705398.1"/>
    <property type="molecule type" value="Genomic_DNA"/>
</dbReference>
<evidence type="ECO:0000313" key="3">
    <source>
        <dbReference type="Proteomes" id="UP000772618"/>
    </source>
</evidence>
<sequence>MTSRRIKNGGYSLYLDTYWNGKRSYSFLKLYLNPPTDDLAIIENKTTLELANQSSTKGFLSCKLVFMRPLS</sequence>
<gene>
    <name evidence="2" type="ORF">KK060_19060</name>
</gene>
<accession>A0ABS5VWG7</accession>